<gene>
    <name evidence="2" type="ORF">DLJ74_14730</name>
</gene>
<accession>A0A317KWL4</accession>
<keyword evidence="3" id="KW-1185">Reference proteome</keyword>
<dbReference type="RefSeq" id="WP_109985037.1">
    <property type="nucleotide sequence ID" value="NZ_QGTD01000013.1"/>
</dbReference>
<organism evidence="2 3">
    <name type="scientific">Gracilibacillus dipsosauri</name>
    <dbReference type="NCBI Taxonomy" id="178340"/>
    <lineage>
        <taxon>Bacteria</taxon>
        <taxon>Bacillati</taxon>
        <taxon>Bacillota</taxon>
        <taxon>Bacilli</taxon>
        <taxon>Bacillales</taxon>
        <taxon>Bacillaceae</taxon>
        <taxon>Gracilibacillus</taxon>
    </lineage>
</organism>
<dbReference type="AlphaFoldDB" id="A0A317KWL4"/>
<evidence type="ECO:0000313" key="2">
    <source>
        <dbReference type="EMBL" id="PWU67706.1"/>
    </source>
</evidence>
<dbReference type="SUPFAM" id="SSF55154">
    <property type="entry name" value="CYTH-like phosphatases"/>
    <property type="match status" value="1"/>
</dbReference>
<dbReference type="InterPro" id="IPR009195">
    <property type="entry name" value="Uncharacterised_YjbK"/>
</dbReference>
<evidence type="ECO:0000313" key="3">
    <source>
        <dbReference type="Proteomes" id="UP000245624"/>
    </source>
</evidence>
<dbReference type="Gene3D" id="2.40.320.10">
    <property type="entry name" value="Hypothetical Protein Pfu-838710-001"/>
    <property type="match status" value="1"/>
</dbReference>
<protein>
    <submittedName>
        <fullName evidence="2">Adenylate cyclase</fullName>
    </submittedName>
</protein>
<name>A0A317KWL4_9BACI</name>
<proteinExistence type="predicted"/>
<dbReference type="Proteomes" id="UP000245624">
    <property type="component" value="Unassembled WGS sequence"/>
</dbReference>
<dbReference type="Pfam" id="PF01928">
    <property type="entry name" value="CYTH"/>
    <property type="match status" value="1"/>
</dbReference>
<dbReference type="EMBL" id="QGTD01000013">
    <property type="protein sequence ID" value="PWU67706.1"/>
    <property type="molecule type" value="Genomic_DNA"/>
</dbReference>
<dbReference type="CDD" id="cd07762">
    <property type="entry name" value="CYTH-like_Pase_1"/>
    <property type="match status" value="1"/>
</dbReference>
<evidence type="ECO:0000259" key="1">
    <source>
        <dbReference type="PROSITE" id="PS51707"/>
    </source>
</evidence>
<sequence>MSQEIEIEFKNLLTSQEYRKLDPLFHSVTPIVQINHYFETPDFALKRHGGALRIRVKQNQYQLTLKQPNPSGSGLLETHQWLSEKEAGLWLSGKMTHVNEITPLLEKLSVHWKELRYGGKLQTTRKETNYQETILVLDHSVYNGKEDFELELEATDEQYGNQVFTELLDAFQIEKRETPSKIERFYHTLE</sequence>
<feature type="domain" description="CYTH" evidence="1">
    <location>
        <begin position="4"/>
        <end position="190"/>
    </location>
</feature>
<dbReference type="PIRSF" id="PIRSF012526">
    <property type="entry name" value="CYTH_UCP012526"/>
    <property type="match status" value="1"/>
</dbReference>
<dbReference type="OrthoDB" id="384378at2"/>
<dbReference type="InterPro" id="IPR033469">
    <property type="entry name" value="CYTH-like_dom_sf"/>
</dbReference>
<reference evidence="2 3" key="1">
    <citation type="submission" date="2018-05" db="EMBL/GenBank/DDBJ databases">
        <title>Genomic analysis of Gracilibacillus dipsosauri DD1 reveals novel features of a salt-tolerant amylase.</title>
        <authorList>
            <person name="Deutch C.E."/>
            <person name="Yang S."/>
        </authorList>
    </citation>
    <scope>NUCLEOTIDE SEQUENCE [LARGE SCALE GENOMIC DNA]</scope>
    <source>
        <strain evidence="2 3">DD1</strain>
    </source>
</reference>
<dbReference type="InterPro" id="IPR023577">
    <property type="entry name" value="CYTH_domain"/>
</dbReference>
<dbReference type="PROSITE" id="PS51707">
    <property type="entry name" value="CYTH"/>
    <property type="match status" value="1"/>
</dbReference>
<comment type="caution">
    <text evidence="2">The sequence shown here is derived from an EMBL/GenBank/DDBJ whole genome shotgun (WGS) entry which is preliminary data.</text>
</comment>
<dbReference type="SMART" id="SM01118">
    <property type="entry name" value="CYTH"/>
    <property type="match status" value="1"/>
</dbReference>